<dbReference type="EMBL" id="LAYC01000002">
    <property type="protein sequence ID" value="KYK57169.1"/>
    <property type="molecule type" value="Genomic_DNA"/>
</dbReference>
<evidence type="ECO:0000259" key="3">
    <source>
        <dbReference type="PROSITE" id="PS51035"/>
    </source>
</evidence>
<gene>
    <name evidence="4" type="ORF">DCS_04176</name>
</gene>
<evidence type="ECO:0000259" key="2">
    <source>
        <dbReference type="PROSITE" id="PS50053"/>
    </source>
</evidence>
<dbReference type="SUPFAM" id="SSF63491">
    <property type="entry name" value="BAG domain"/>
    <property type="match status" value="1"/>
</dbReference>
<dbReference type="InParanoid" id="A0A151GJB1"/>
<feature type="domain" description="BAG" evidence="3">
    <location>
        <begin position="212"/>
        <end position="276"/>
    </location>
</feature>
<evidence type="ECO:0000256" key="1">
    <source>
        <dbReference type="SAM" id="MobiDB-lite"/>
    </source>
</evidence>
<comment type="caution">
    <text evidence="4">The sequence shown here is derived from an EMBL/GenBank/DDBJ whole genome shotgun (WGS) entry which is preliminary data.</text>
</comment>
<accession>A0A151GJB1</accession>
<feature type="region of interest" description="Disordered" evidence="1">
    <location>
        <begin position="145"/>
        <end position="194"/>
    </location>
</feature>
<evidence type="ECO:0000313" key="5">
    <source>
        <dbReference type="Proteomes" id="UP000076580"/>
    </source>
</evidence>
<reference evidence="4 5" key="1">
    <citation type="journal article" date="2016" name="Sci. Rep.">
        <title>Insights into Adaptations to a Near-Obligate Nematode Endoparasitic Lifestyle from the Finished Genome of Drechmeria coniospora.</title>
        <authorList>
            <person name="Zhang L."/>
            <person name="Zhou Z."/>
            <person name="Guo Q."/>
            <person name="Fokkens L."/>
            <person name="Miskei M."/>
            <person name="Pocsi I."/>
            <person name="Zhang W."/>
            <person name="Chen M."/>
            <person name="Wang L."/>
            <person name="Sun Y."/>
            <person name="Donzelli B.G."/>
            <person name="Gibson D.M."/>
            <person name="Nelson D.R."/>
            <person name="Luo J.G."/>
            <person name="Rep M."/>
            <person name="Liu H."/>
            <person name="Yang S."/>
            <person name="Wang J."/>
            <person name="Krasnoff S.B."/>
            <person name="Xu Y."/>
            <person name="Molnar I."/>
            <person name="Lin M."/>
        </authorList>
    </citation>
    <scope>NUCLEOTIDE SEQUENCE [LARGE SCALE GENOMIC DNA]</scope>
    <source>
        <strain evidence="4 5">ARSEF 6962</strain>
    </source>
</reference>
<feature type="compositionally biased region" description="Basic residues" evidence="1">
    <location>
        <begin position="155"/>
        <end position="168"/>
    </location>
</feature>
<dbReference type="Pfam" id="PF02179">
    <property type="entry name" value="BAG"/>
    <property type="match status" value="1"/>
</dbReference>
<dbReference type="PROSITE" id="PS51035">
    <property type="entry name" value="BAG"/>
    <property type="match status" value="1"/>
</dbReference>
<dbReference type="SUPFAM" id="SSF54236">
    <property type="entry name" value="Ubiquitin-like"/>
    <property type="match status" value="1"/>
</dbReference>
<evidence type="ECO:0000313" key="4">
    <source>
        <dbReference type="EMBL" id="KYK57169.1"/>
    </source>
</evidence>
<protein>
    <submittedName>
        <fullName evidence="4">BAG domain protein</fullName>
    </submittedName>
</protein>
<dbReference type="AlphaFoldDB" id="A0A151GJB1"/>
<dbReference type="SMART" id="SM00264">
    <property type="entry name" value="BAG"/>
    <property type="match status" value="1"/>
</dbReference>
<dbReference type="PANTHER" id="PTHR14942">
    <property type="entry name" value="U11/U12 SMALL NUCLEAR RIBONUCLEOPROTEIN 25 KDA PROTEIN"/>
    <property type="match status" value="1"/>
</dbReference>
<feature type="region of interest" description="Disordered" evidence="1">
    <location>
        <begin position="1"/>
        <end position="24"/>
    </location>
</feature>
<organism evidence="4 5">
    <name type="scientific">Drechmeria coniospora</name>
    <name type="common">Nematophagous fungus</name>
    <name type="synonym">Meria coniospora</name>
    <dbReference type="NCBI Taxonomy" id="98403"/>
    <lineage>
        <taxon>Eukaryota</taxon>
        <taxon>Fungi</taxon>
        <taxon>Dikarya</taxon>
        <taxon>Ascomycota</taxon>
        <taxon>Pezizomycotina</taxon>
        <taxon>Sordariomycetes</taxon>
        <taxon>Hypocreomycetidae</taxon>
        <taxon>Hypocreales</taxon>
        <taxon>Ophiocordycipitaceae</taxon>
        <taxon>Drechmeria</taxon>
    </lineage>
</organism>
<dbReference type="InterPro" id="IPR029071">
    <property type="entry name" value="Ubiquitin-like_domsf"/>
</dbReference>
<dbReference type="GO" id="GO:0000398">
    <property type="term" value="P:mRNA splicing, via spliceosome"/>
    <property type="evidence" value="ECO:0007669"/>
    <property type="project" value="InterPro"/>
</dbReference>
<dbReference type="PANTHER" id="PTHR14942:SF0">
    <property type="entry name" value="U11_U12 SMALL NUCLEAR RIBONUCLEOPROTEIN 25 KDA PROTEIN"/>
    <property type="match status" value="1"/>
</dbReference>
<proteinExistence type="predicted"/>
<keyword evidence="5" id="KW-1185">Reference proteome</keyword>
<dbReference type="RefSeq" id="XP_040656521.1">
    <property type="nucleotide sequence ID" value="XM_040801488.1"/>
</dbReference>
<dbReference type="STRING" id="98403.A0A151GJB1"/>
<dbReference type="PROSITE" id="PS50053">
    <property type="entry name" value="UBIQUITIN_2"/>
    <property type="match status" value="1"/>
</dbReference>
<sequence length="278" mass="30812">MSRYGWSLNREQSSPYGSVSGRMPAVTDDDFSYITSRDLDAGERHYPRRRSTPEDDILILKNKGATYPANFPAYSIGDGKLRVNDVRDRIGLLMGLSDRATRRIKLLYKGKQLKEPAAAVRDYGVKNRSELMAVLPEAAPDDAVIADVSPDDAKSRRRKKKKSGKKRDSKGEGDSASSPCDAPRAGSSSGPMKRIEELHDEFVAKWLPLCTQYTASPPSDPKTRDEEHRRLSESILQSILLKLDGVDTEGIPEVRARRKELVNQVQGVLKALDAAKAS</sequence>
<dbReference type="InterPro" id="IPR036533">
    <property type="entry name" value="BAG_dom_sf"/>
</dbReference>
<dbReference type="InterPro" id="IPR003103">
    <property type="entry name" value="BAG_domain"/>
</dbReference>
<name>A0A151GJB1_DRECN</name>
<dbReference type="GO" id="GO:0005681">
    <property type="term" value="C:spliceosomal complex"/>
    <property type="evidence" value="ECO:0007669"/>
    <property type="project" value="TreeGrafter"/>
</dbReference>
<dbReference type="InterPro" id="IPR000626">
    <property type="entry name" value="Ubiquitin-like_dom"/>
</dbReference>
<dbReference type="Proteomes" id="UP000076580">
    <property type="component" value="Chromosome 02"/>
</dbReference>
<dbReference type="InterPro" id="IPR039690">
    <property type="entry name" value="SNRNP25"/>
</dbReference>
<dbReference type="GeneID" id="63716819"/>
<dbReference type="Gene3D" id="1.20.58.120">
    <property type="entry name" value="BAG domain"/>
    <property type="match status" value="1"/>
</dbReference>
<dbReference type="GO" id="GO:0051087">
    <property type="term" value="F:protein-folding chaperone binding"/>
    <property type="evidence" value="ECO:0007669"/>
    <property type="project" value="InterPro"/>
</dbReference>
<feature type="domain" description="Ubiquitin-like" evidence="2">
    <location>
        <begin position="83"/>
        <end position="140"/>
    </location>
</feature>